<reference evidence="1 2" key="1">
    <citation type="submission" date="2020-11" db="EMBL/GenBank/DDBJ databases">
        <authorList>
            <person name="Wallbank WR R."/>
            <person name="Pardo Diaz C."/>
            <person name="Kozak K."/>
            <person name="Martin S."/>
            <person name="Jiggins C."/>
            <person name="Moest M."/>
            <person name="Warren A I."/>
            <person name="Generalovic N T."/>
            <person name="Byers J.R.P. K."/>
            <person name="Montejo-Kovacevich G."/>
            <person name="Yen C E."/>
        </authorList>
    </citation>
    <scope>NUCLEOTIDE SEQUENCE [LARGE SCALE GENOMIC DNA]</scope>
</reference>
<proteinExistence type="predicted"/>
<evidence type="ECO:0000313" key="2">
    <source>
        <dbReference type="Proteomes" id="UP000594454"/>
    </source>
</evidence>
<gene>
    <name evidence="1" type="ORF">HERILL_LOCUS6517</name>
</gene>
<name>A0A7R8YSA4_HERIL</name>
<dbReference type="EMBL" id="LR899010">
    <property type="protein sequence ID" value="CAD7083568.1"/>
    <property type="molecule type" value="Genomic_DNA"/>
</dbReference>
<keyword evidence="2" id="KW-1185">Reference proteome</keyword>
<organism evidence="1 2">
    <name type="scientific">Hermetia illucens</name>
    <name type="common">Black soldier fly</name>
    <dbReference type="NCBI Taxonomy" id="343691"/>
    <lineage>
        <taxon>Eukaryota</taxon>
        <taxon>Metazoa</taxon>
        <taxon>Ecdysozoa</taxon>
        <taxon>Arthropoda</taxon>
        <taxon>Hexapoda</taxon>
        <taxon>Insecta</taxon>
        <taxon>Pterygota</taxon>
        <taxon>Neoptera</taxon>
        <taxon>Endopterygota</taxon>
        <taxon>Diptera</taxon>
        <taxon>Brachycera</taxon>
        <taxon>Stratiomyomorpha</taxon>
        <taxon>Stratiomyidae</taxon>
        <taxon>Hermetiinae</taxon>
        <taxon>Hermetia</taxon>
    </lineage>
</organism>
<dbReference type="InParanoid" id="A0A7R8YSA4"/>
<accession>A0A7R8YSA4</accession>
<dbReference type="Proteomes" id="UP000594454">
    <property type="component" value="Chromosome 2"/>
</dbReference>
<sequence>MVVNEEKELNSSHGNVAEDLTVSLFGVATTVGSYSGKALDTLIKSSIGQLCSNQKAVMDENSDEFEEWFADHEEDCSINHEGSSGKLEIGHYAFQRNSRFTVV</sequence>
<dbReference type="AlphaFoldDB" id="A0A7R8YSA4"/>
<evidence type="ECO:0000313" key="1">
    <source>
        <dbReference type="EMBL" id="CAD7083568.1"/>
    </source>
</evidence>
<protein>
    <submittedName>
        <fullName evidence="1">Uncharacterized protein</fullName>
    </submittedName>
</protein>